<organism evidence="6 7">
    <name type="scientific">[Clostridium] methylpentosum DSM 5476</name>
    <dbReference type="NCBI Taxonomy" id="537013"/>
    <lineage>
        <taxon>Bacteria</taxon>
        <taxon>Bacillati</taxon>
        <taxon>Bacillota</taxon>
        <taxon>Clostridia</taxon>
        <taxon>Eubacteriales</taxon>
        <taxon>Oscillospiraceae</taxon>
        <taxon>Oscillospiraceae incertae sedis</taxon>
    </lineage>
</organism>
<feature type="domain" description="Tr-type G" evidence="5">
    <location>
        <begin position="51"/>
        <end position="285"/>
    </location>
</feature>
<evidence type="ECO:0000259" key="5">
    <source>
        <dbReference type="PROSITE" id="PS51722"/>
    </source>
</evidence>
<dbReference type="InterPro" id="IPR000640">
    <property type="entry name" value="EFG_V-like"/>
</dbReference>
<evidence type="ECO:0000256" key="1">
    <source>
        <dbReference type="ARBA" id="ARBA00022741"/>
    </source>
</evidence>
<dbReference type="InterPro" id="IPR035650">
    <property type="entry name" value="Tet_C"/>
</dbReference>
<keyword evidence="7" id="KW-1185">Reference proteome</keyword>
<dbReference type="NCBIfam" id="TIGR00231">
    <property type="entry name" value="small_GTP"/>
    <property type="match status" value="1"/>
</dbReference>
<dbReference type="Gene3D" id="3.30.70.870">
    <property type="entry name" value="Elongation Factor G (Translational Gtpase), domain 3"/>
    <property type="match status" value="1"/>
</dbReference>
<evidence type="ECO:0000313" key="7">
    <source>
        <dbReference type="Proteomes" id="UP000003340"/>
    </source>
</evidence>
<comment type="caution">
    <text evidence="6">The sequence shown here is derived from an EMBL/GenBank/DDBJ whole genome shotgun (WGS) entry which is preliminary data.</text>
</comment>
<dbReference type="PROSITE" id="PS51722">
    <property type="entry name" value="G_TR_2"/>
    <property type="match status" value="1"/>
</dbReference>
<keyword evidence="2" id="KW-0648">Protein biosynthesis</keyword>
<protein>
    <submittedName>
        <fullName evidence="6">Putative translation elongation factor G</fullName>
    </submittedName>
</protein>
<dbReference type="Pfam" id="PF00009">
    <property type="entry name" value="GTP_EFTU"/>
    <property type="match status" value="1"/>
</dbReference>
<dbReference type="InterPro" id="IPR035647">
    <property type="entry name" value="EFG_III/V"/>
</dbReference>
<dbReference type="SUPFAM" id="SSF52540">
    <property type="entry name" value="P-loop containing nucleoside triphosphate hydrolases"/>
    <property type="match status" value="1"/>
</dbReference>
<dbReference type="Gene3D" id="3.40.50.300">
    <property type="entry name" value="P-loop containing nucleotide triphosphate hydrolases"/>
    <property type="match status" value="1"/>
</dbReference>
<dbReference type="InterPro" id="IPR014721">
    <property type="entry name" value="Ribsml_uS5_D2-typ_fold_subgr"/>
</dbReference>
<dbReference type="Gene3D" id="2.40.30.10">
    <property type="entry name" value="Translation factors"/>
    <property type="match status" value="1"/>
</dbReference>
<dbReference type="SUPFAM" id="SSF54211">
    <property type="entry name" value="Ribosomal protein S5 domain 2-like"/>
    <property type="match status" value="1"/>
</dbReference>
<proteinExistence type="predicted"/>
<dbReference type="HOGENOM" id="CLU_002794_5_1_9"/>
<dbReference type="InterPro" id="IPR027417">
    <property type="entry name" value="P-loop_NTPase"/>
</dbReference>
<evidence type="ECO:0000256" key="4">
    <source>
        <dbReference type="ARBA" id="ARBA00023251"/>
    </source>
</evidence>
<keyword evidence="1" id="KW-0547">Nucleotide-binding</keyword>
<evidence type="ECO:0000256" key="3">
    <source>
        <dbReference type="ARBA" id="ARBA00023134"/>
    </source>
</evidence>
<accession>C0E8T5</accession>
<sequence>MWGQGNGCCEGVHQTGWKLRGRGKLLLGNFLPGLHFPGDASIIKQETEECKVNKTIGILAHVDAGKTTLSEQILFHAQTIRTRGRVDHQNAFLDCHPLERERGITIFSDQAVFSFGGARYTLVDTPGHVDFSGEMERAVQIMDLAVVVVDAVAGVQGHTGTVWQLLRRYEVPVFFFLNKTDREGADPDRVIRQLRTRLSAAVCPLSSGFAQGELSEEAVEQIAELDEPLLEQYLEGGYSFEPWLAVLRREVAAGRLFPCLCGSALLDEGVEELLQALHLLVPDSEHKSGFSARAYKVRHDSRGNRLVFLKLTGGELRVKDEVEVRPGVWQKVDEIRLYSGSKFTPAQRVEAGDLCAVTGLDTVTPGDGIGEELFHEACATVPLLVSKVVFDEQINPRTVLGYFRILEDEDPLLGVEWNEALHELRVHVMGAIQLEVLQELVRERFSLEVSFGECEILYHETIAAPVVGYGHYEPLRHYAEVHLRLSPGPRGSGITFDSECSTDLLDGNYQRLIRTHVFEKQHKGVLTGSPLADVQITLLTGRAHLKHTEGGDFRQAVYRAIRQGLEQAESVLLEPMYAFTLELPLDLMGRALADIQRLHGSFEPPLAKGDQAVIQGRGPVSEFMNYSAELVSYTHGAGRMQMRFDGYEPCHNTQEVIQRIGYDKVRDVDNTSDSIFCSHGAGFPVHWDEVIDYIHCK</sequence>
<dbReference type="STRING" id="537013.CLOSTMETH_00230"/>
<dbReference type="Pfam" id="PF03764">
    <property type="entry name" value="EFG_IV"/>
    <property type="match status" value="1"/>
</dbReference>
<evidence type="ECO:0000256" key="2">
    <source>
        <dbReference type="ARBA" id="ARBA00022917"/>
    </source>
</evidence>
<dbReference type="InterPro" id="IPR000795">
    <property type="entry name" value="T_Tr_GTP-bd_dom"/>
</dbReference>
<dbReference type="PANTHER" id="PTHR43261">
    <property type="entry name" value="TRANSLATION ELONGATION FACTOR G-RELATED"/>
    <property type="match status" value="1"/>
</dbReference>
<dbReference type="InterPro" id="IPR009000">
    <property type="entry name" value="Transl_B-barrel_sf"/>
</dbReference>
<reference evidence="6 7" key="2">
    <citation type="submission" date="2009-02" db="EMBL/GenBank/DDBJ databases">
        <title>Draft genome sequence of Clostridium methylpentosum (DSM 5476).</title>
        <authorList>
            <person name="Sudarsanam P."/>
            <person name="Ley R."/>
            <person name="Guruge J."/>
            <person name="Turnbaugh P.J."/>
            <person name="Mahowald M."/>
            <person name="Liep D."/>
            <person name="Gordon J."/>
        </authorList>
    </citation>
    <scope>NUCLEOTIDE SEQUENCE [LARGE SCALE GENOMIC DNA]</scope>
    <source>
        <strain evidence="6 7">DSM 5476</strain>
    </source>
</reference>
<reference evidence="6 7" key="1">
    <citation type="submission" date="2009-01" db="EMBL/GenBank/DDBJ databases">
        <authorList>
            <person name="Fulton L."/>
            <person name="Clifton S."/>
            <person name="Fulton B."/>
            <person name="Xu J."/>
            <person name="Minx P."/>
            <person name="Pepin K.H."/>
            <person name="Johnson M."/>
            <person name="Bhonagiri V."/>
            <person name="Nash W.E."/>
            <person name="Mardis E.R."/>
            <person name="Wilson R.K."/>
        </authorList>
    </citation>
    <scope>NUCLEOTIDE SEQUENCE [LARGE SCALE GENOMIC DNA]</scope>
    <source>
        <strain evidence="6 7">DSM 5476</strain>
    </source>
</reference>
<dbReference type="eggNOG" id="COG0480">
    <property type="taxonomic scope" value="Bacteria"/>
</dbReference>
<dbReference type="GO" id="GO:0003924">
    <property type="term" value="F:GTPase activity"/>
    <property type="evidence" value="ECO:0007669"/>
    <property type="project" value="InterPro"/>
</dbReference>
<dbReference type="InterPro" id="IPR005225">
    <property type="entry name" value="Small_GTP-bd"/>
</dbReference>
<name>C0E8T5_9FIRM</name>
<dbReference type="GO" id="GO:0003746">
    <property type="term" value="F:translation elongation factor activity"/>
    <property type="evidence" value="ECO:0007669"/>
    <property type="project" value="UniProtKB-KW"/>
</dbReference>
<evidence type="ECO:0000313" key="6">
    <source>
        <dbReference type="EMBL" id="EEG32079.1"/>
    </source>
</evidence>
<dbReference type="AlphaFoldDB" id="C0E8T5"/>
<dbReference type="SUPFAM" id="SSF54980">
    <property type="entry name" value="EF-G C-terminal domain-like"/>
    <property type="match status" value="2"/>
</dbReference>
<dbReference type="GO" id="GO:0046677">
    <property type="term" value="P:response to antibiotic"/>
    <property type="evidence" value="ECO:0007669"/>
    <property type="project" value="UniProtKB-KW"/>
</dbReference>
<gene>
    <name evidence="6" type="ORF">CLOSTMETH_00230</name>
</gene>
<dbReference type="InterPro" id="IPR005517">
    <property type="entry name" value="Transl_elong_EFG/EF2_IV"/>
</dbReference>
<dbReference type="Proteomes" id="UP000003340">
    <property type="component" value="Unassembled WGS sequence"/>
</dbReference>
<dbReference type="GO" id="GO:0032790">
    <property type="term" value="P:ribosome disassembly"/>
    <property type="evidence" value="ECO:0007669"/>
    <property type="project" value="TreeGrafter"/>
</dbReference>
<dbReference type="CDD" id="cd03711">
    <property type="entry name" value="Tet_C"/>
    <property type="match status" value="1"/>
</dbReference>
<dbReference type="Gene3D" id="3.30.70.240">
    <property type="match status" value="1"/>
</dbReference>
<dbReference type="Gene3D" id="3.30.230.10">
    <property type="match status" value="1"/>
</dbReference>
<dbReference type="SMART" id="SM00889">
    <property type="entry name" value="EFG_IV"/>
    <property type="match status" value="1"/>
</dbReference>
<keyword evidence="4" id="KW-0046">Antibiotic resistance</keyword>
<dbReference type="EMBL" id="ACEC01000010">
    <property type="protein sequence ID" value="EEG32079.1"/>
    <property type="molecule type" value="Genomic_DNA"/>
</dbReference>
<dbReference type="GO" id="GO:0005525">
    <property type="term" value="F:GTP binding"/>
    <property type="evidence" value="ECO:0007669"/>
    <property type="project" value="UniProtKB-KW"/>
</dbReference>
<dbReference type="Pfam" id="PF00679">
    <property type="entry name" value="EFG_C"/>
    <property type="match status" value="1"/>
</dbReference>
<dbReference type="PANTHER" id="PTHR43261:SF1">
    <property type="entry name" value="RIBOSOME-RELEASING FACTOR 2, MITOCHONDRIAL"/>
    <property type="match status" value="1"/>
</dbReference>
<dbReference type="PRINTS" id="PR00315">
    <property type="entry name" value="ELONGATNFCT"/>
</dbReference>
<dbReference type="PRINTS" id="PR01037">
    <property type="entry name" value="TCRTETOQM"/>
</dbReference>
<dbReference type="InterPro" id="IPR020568">
    <property type="entry name" value="Ribosomal_Su5_D2-typ_SF"/>
</dbReference>
<keyword evidence="3" id="KW-0342">GTP-binding</keyword>
<dbReference type="SMART" id="SM00838">
    <property type="entry name" value="EFG_C"/>
    <property type="match status" value="1"/>
</dbReference>
<keyword evidence="6" id="KW-0251">Elongation factor</keyword>
<dbReference type="SUPFAM" id="SSF50447">
    <property type="entry name" value="Translation proteins"/>
    <property type="match status" value="1"/>
</dbReference>